<dbReference type="Pfam" id="PF13966">
    <property type="entry name" value="zf-RVT"/>
    <property type="match status" value="1"/>
</dbReference>
<dbReference type="PANTHER" id="PTHR31635">
    <property type="entry name" value="REVERSE TRANSCRIPTASE DOMAIN-CONTAINING PROTEIN-RELATED"/>
    <property type="match status" value="1"/>
</dbReference>
<dbReference type="InterPro" id="IPR036691">
    <property type="entry name" value="Endo/exonu/phosph_ase_sf"/>
</dbReference>
<dbReference type="GO" id="GO:0003824">
    <property type="term" value="F:catalytic activity"/>
    <property type="evidence" value="ECO:0007669"/>
    <property type="project" value="InterPro"/>
</dbReference>
<reference evidence="2" key="1">
    <citation type="journal article" date="2010" name="Science">
        <title>The genome of the Western clawed frog Xenopus tropicalis.</title>
        <authorList>
            <person name="Hellsten U."/>
            <person name="Harland R.M."/>
            <person name="Gilchrist M.J."/>
            <person name="Hendrix D."/>
            <person name="Jurka J."/>
            <person name="Kapitonov V."/>
            <person name="Ovcharenko I."/>
            <person name="Putnam N.H."/>
            <person name="Shu S."/>
            <person name="Taher L."/>
            <person name="Blitz I.L."/>
            <person name="Blumberg B."/>
            <person name="Dichmann D.S."/>
            <person name="Dubchak I."/>
            <person name="Amaya E."/>
            <person name="Detter J.C."/>
            <person name="Fletcher R."/>
            <person name="Gerhard D.S."/>
            <person name="Goodstein D."/>
            <person name="Graves T."/>
            <person name="Grigoriev I.V."/>
            <person name="Grimwood J."/>
            <person name="Kawashima T."/>
            <person name="Lindquist E."/>
            <person name="Lucas S.M."/>
            <person name="Mead P.E."/>
            <person name="Mitros T."/>
            <person name="Ogino H."/>
            <person name="Ohta Y."/>
            <person name="Poliakov A.V."/>
            <person name="Pollet N."/>
            <person name="Robert J."/>
            <person name="Salamov A."/>
            <person name="Sater A.K."/>
            <person name="Schmutz J."/>
            <person name="Terry A."/>
            <person name="Vize P.D."/>
            <person name="Warren W.C."/>
            <person name="Wells D."/>
            <person name="Wills A."/>
            <person name="Wilson R.K."/>
            <person name="Zimmerman L.B."/>
            <person name="Zorn A.M."/>
            <person name="Grainger R."/>
            <person name="Grammer T."/>
            <person name="Khokha M.K."/>
            <person name="Richardson P.M."/>
            <person name="Rokhsar D.S."/>
        </authorList>
    </citation>
    <scope>NUCLEOTIDE SEQUENCE [LARGE SCALE GENOMIC DNA]</scope>
    <source>
        <strain evidence="2">Nigerian</strain>
    </source>
</reference>
<reference evidence="2" key="2">
    <citation type="submission" date="2021-03" db="UniProtKB">
        <authorList>
            <consortium name="Ensembl"/>
        </authorList>
    </citation>
    <scope>IDENTIFICATION</scope>
</reference>
<sequence>MNCLKIASLNVRSLKGSARRAALFSYLETLDFDLCLLQECGIDNAMDYGFLKKDWNWGPSVWSGSNQNKTAGVGLLCRGSNITIQTVTEIEPGRAILIHLCFNGFSFRVLNVYASADKQERAELLELVPLFCVGSTPLLVGGDFNCIRVGEKRQGGDPNRKDRTSYLLQNFTDDFNLKDVWKVLSHTDPGFTWSNGRISSRIDFMFLSDLFNPFKCILLDNVFSDHKLLLFQVNILGEKKVDKGLWRLNVQLLEDDQICKRFVRTYRQWQLTRDPHSSMLCWWEGTKPKIRDFFIKAGKMVAKKKKQWFYVLITRMQTLFKLRDVDVDVDNDMLVLKAEIKKCLEQKGKEIIFNSHVKHLEEGEKCSRFFFKKIREKRDPILSLNGATSMNDILNTAFNFYQLLFNEKCIDESLLNDCLNVLEPNLSVLDQEVLTRDFTLEELFTVFKSFSSGKAPGEDGLPIEFYLRFWDILKDDLFLLYQEAFKVDVLPPSWRRGIVSLLFKKGDRERLENFRPITLLNVDYKVMAKLISLRVKPFLNVLIHPDQVCGVPGRTMAESLNVIRDAIWYSNDRKQKLAILSLDFEKAFDRVSHEYLFKVLRKMALPDFIVNGIKVLYNSCFSQISINGFLTENVFLKSGVKQGCPLSPFLFICAIEPLLILLRNDKIIRGVPVPGGGGRQVKVLSYMDDVTLLCTTAYSLKRSLLHISGFCGASGFKLNLHKCDCLGIGVFDMSVAPEVKMQHNQIKILGVIFNAENKGDLNWDIVLTRLEKKTCMWNLRDLTMEGKVLIIKMVLLPIMLHIALVFPPSSLYIKRLTRVCFKFLWGSKMEKLKRDRMYKSKQCGGKDVPNLLLFFYVKFFCFCFKCFNTDGIFSCFLKYAAGMVFKPWFRVPLNTPVLLCPPKHYVVLEKAVRLFRLKEIEPEVLGDQRKVTKILRHDDVVLTVSNFSEARSKQVWRNVFGKFLANVHKDLAWAIVHQCLPTREFQHRRGLVGRGKCPRETCCIDETILHLFWNCPYAQELWKSVGPLFKHIGGFKDFNHFYVLYGLFTCTSVKQYEICWMILNCFKNAIWKVRNILLFKHDFISVNDCIKIALSEMYIYYLRDKKLLGKNEAMSMWGLASWNILL</sequence>
<dbReference type="SUPFAM" id="SSF56219">
    <property type="entry name" value="DNase I-like"/>
    <property type="match status" value="1"/>
</dbReference>
<dbReference type="PROSITE" id="PS50878">
    <property type="entry name" value="RT_POL"/>
    <property type="match status" value="1"/>
</dbReference>
<dbReference type="PANTHER" id="PTHR31635:SF196">
    <property type="entry name" value="REVERSE TRANSCRIPTASE DOMAIN-CONTAINING PROTEIN-RELATED"/>
    <property type="match status" value="1"/>
</dbReference>
<accession>A0A803J2T7</accession>
<dbReference type="InterPro" id="IPR043502">
    <property type="entry name" value="DNA/RNA_pol_sf"/>
</dbReference>
<proteinExistence type="predicted"/>
<dbReference type="Pfam" id="PF00078">
    <property type="entry name" value="RVT_1"/>
    <property type="match status" value="1"/>
</dbReference>
<dbReference type="SUPFAM" id="SSF56672">
    <property type="entry name" value="DNA/RNA polymerases"/>
    <property type="match status" value="1"/>
</dbReference>
<dbReference type="AlphaFoldDB" id="A0A803J2T7"/>
<dbReference type="Gene3D" id="3.60.10.10">
    <property type="entry name" value="Endonuclease/exonuclease/phosphatase"/>
    <property type="match status" value="1"/>
</dbReference>
<dbReference type="InterPro" id="IPR026960">
    <property type="entry name" value="RVT-Znf"/>
</dbReference>
<evidence type="ECO:0000259" key="1">
    <source>
        <dbReference type="PROSITE" id="PS50878"/>
    </source>
</evidence>
<evidence type="ECO:0000313" key="2">
    <source>
        <dbReference type="Ensembl" id="ENSXETP00000102138"/>
    </source>
</evidence>
<dbReference type="Pfam" id="PF03372">
    <property type="entry name" value="Exo_endo_phos"/>
    <property type="match status" value="1"/>
</dbReference>
<protein>
    <recommendedName>
        <fullName evidence="1">Reverse transcriptase domain-containing protein</fullName>
    </recommendedName>
</protein>
<dbReference type="GeneTree" id="ENSGT00940000163737"/>
<organism evidence="2">
    <name type="scientific">Xenopus tropicalis</name>
    <name type="common">Western clawed frog</name>
    <name type="synonym">Silurana tropicalis</name>
    <dbReference type="NCBI Taxonomy" id="8364"/>
    <lineage>
        <taxon>Eukaryota</taxon>
        <taxon>Metazoa</taxon>
        <taxon>Chordata</taxon>
        <taxon>Craniata</taxon>
        <taxon>Vertebrata</taxon>
        <taxon>Euteleostomi</taxon>
        <taxon>Amphibia</taxon>
        <taxon>Batrachia</taxon>
        <taxon>Anura</taxon>
        <taxon>Pipoidea</taxon>
        <taxon>Pipidae</taxon>
        <taxon>Xenopodinae</taxon>
        <taxon>Xenopus</taxon>
        <taxon>Silurana</taxon>
    </lineage>
</organism>
<dbReference type="CDD" id="cd09076">
    <property type="entry name" value="L1-EN"/>
    <property type="match status" value="1"/>
</dbReference>
<dbReference type="Ensembl" id="ENSXETT00000120980">
    <property type="protein sequence ID" value="ENSXETP00000102138"/>
    <property type="gene ID" value="ENSXETG00000047816"/>
</dbReference>
<feature type="domain" description="Reverse transcriptase" evidence="1">
    <location>
        <begin position="483"/>
        <end position="753"/>
    </location>
</feature>
<name>A0A803J2T7_XENTR</name>
<dbReference type="CDD" id="cd01650">
    <property type="entry name" value="RT_nLTR_like"/>
    <property type="match status" value="1"/>
</dbReference>
<dbReference type="InterPro" id="IPR000477">
    <property type="entry name" value="RT_dom"/>
</dbReference>
<dbReference type="InParanoid" id="A0A803J2T7"/>
<dbReference type="InterPro" id="IPR005135">
    <property type="entry name" value="Endo/exonuclease/phosphatase"/>
</dbReference>